<keyword evidence="4" id="KW-1185">Reference proteome</keyword>
<dbReference type="InterPro" id="IPR025452">
    <property type="entry name" value="DUF4218"/>
</dbReference>
<proteinExistence type="predicted"/>
<feature type="compositionally biased region" description="Acidic residues" evidence="1">
    <location>
        <begin position="681"/>
        <end position="702"/>
    </location>
</feature>
<dbReference type="Pfam" id="PF13960">
    <property type="entry name" value="DUF4218"/>
    <property type="match status" value="1"/>
</dbReference>
<organism evidence="3 4">
    <name type="scientific">Solanum verrucosum</name>
    <dbReference type="NCBI Taxonomy" id="315347"/>
    <lineage>
        <taxon>Eukaryota</taxon>
        <taxon>Viridiplantae</taxon>
        <taxon>Streptophyta</taxon>
        <taxon>Embryophyta</taxon>
        <taxon>Tracheophyta</taxon>
        <taxon>Spermatophyta</taxon>
        <taxon>Magnoliopsida</taxon>
        <taxon>eudicotyledons</taxon>
        <taxon>Gunneridae</taxon>
        <taxon>Pentapetalae</taxon>
        <taxon>asterids</taxon>
        <taxon>lamiids</taxon>
        <taxon>Solanales</taxon>
        <taxon>Solanaceae</taxon>
        <taxon>Solanoideae</taxon>
        <taxon>Solaneae</taxon>
        <taxon>Solanum</taxon>
    </lineage>
</organism>
<name>A0AAF0Q7C2_SOLVR</name>
<evidence type="ECO:0000313" key="4">
    <source>
        <dbReference type="Proteomes" id="UP001234989"/>
    </source>
</evidence>
<sequence length="709" mass="83034">MVPVQVMHYLPLIPRLKRLYASMRSAPHMRWHREYRRSSGVLSHPSDGEAWKHFDNVYPDFASEPRNVRFGLCSDGFTPFSNNASSYSCWPVYLTPYNLSPEMCMTSPYIFLSYVIPGPRNPKSLIDVYLQPLIDELKQLWFEGILTYDISTKQNFVIRASLMWTINDFPAYGMLFGWITAGELACPYCMENNKAFTLKHGRKNTWFDCHRQFLPMDHEFRKMKNAFRKNKVESDPPPPLLIGHQIWERVSQLPKVTEASPSRLPGYGVEHSWTKQSIFWELPYWKDNLLRHNLDVMHIEKNYFDNLFNTVIDVKGKTKDNPKARMDIKEYCRRKELWLQELQNGKILKPKANFSFILDEKREIIEWVKNLRMSEGYASNLGKWADMNEGKLIGMKSHDCHVFMETLIPIAFSHLPERIWKPITEISLFFKDLCSRKLLESSLDRMDENILVTTTKLEKIFPCGFFDVMEHLPIHLVQEARLGGPVQTRWMRNRPNRNDEGDIDPLFPPISIFNQNGRGSKKRGKRGFTDMEMQSSVTHILLNCPEIQSYVKIFQMAEELLKEVALGPESQVLTMNKYCVNGFKFQTEEVSRNKKTNNSGVYIQGDVDGTGQTIEYYGVIQEIIKVRYSGWPKKKIVLFRFDVELETTLQHPQHILEEVSDDKILNVEEEISENEENKSFDDEEWDDNENETTEEEEWENDGTETSKEE</sequence>
<dbReference type="Proteomes" id="UP001234989">
    <property type="component" value="Chromosome 2"/>
</dbReference>
<evidence type="ECO:0000313" key="3">
    <source>
        <dbReference type="EMBL" id="WMV14719.1"/>
    </source>
</evidence>
<dbReference type="AlphaFoldDB" id="A0AAF0Q7C2"/>
<evidence type="ECO:0000259" key="2">
    <source>
        <dbReference type="Pfam" id="PF13960"/>
    </source>
</evidence>
<feature type="domain" description="DUF4218" evidence="2">
    <location>
        <begin position="433"/>
        <end position="491"/>
    </location>
</feature>
<dbReference type="EMBL" id="CP133613">
    <property type="protein sequence ID" value="WMV14719.1"/>
    <property type="molecule type" value="Genomic_DNA"/>
</dbReference>
<dbReference type="PANTHER" id="PTHR10775">
    <property type="entry name" value="OS08G0208400 PROTEIN"/>
    <property type="match status" value="1"/>
</dbReference>
<accession>A0AAF0Q7C2</accession>
<dbReference type="PANTHER" id="PTHR10775:SF193">
    <property type="entry name" value="DUF4216 DOMAIN-CONTAINING PROTEIN"/>
    <property type="match status" value="1"/>
</dbReference>
<reference evidence="3" key="1">
    <citation type="submission" date="2023-08" db="EMBL/GenBank/DDBJ databases">
        <title>A de novo genome assembly of Solanum verrucosum Schlechtendal, a Mexican diploid species geographically isolated from the other diploid A-genome species in potato relatives.</title>
        <authorList>
            <person name="Hosaka K."/>
        </authorList>
    </citation>
    <scope>NUCLEOTIDE SEQUENCE</scope>
    <source>
        <tissue evidence="3">Young leaves</tissue>
    </source>
</reference>
<evidence type="ECO:0000256" key="1">
    <source>
        <dbReference type="SAM" id="MobiDB-lite"/>
    </source>
</evidence>
<feature type="region of interest" description="Disordered" evidence="1">
    <location>
        <begin position="664"/>
        <end position="709"/>
    </location>
</feature>
<gene>
    <name evidence="3" type="ORF">MTR67_008104</name>
</gene>
<dbReference type="Pfam" id="PF02992">
    <property type="entry name" value="Transposase_21"/>
    <property type="match status" value="1"/>
</dbReference>
<protein>
    <recommendedName>
        <fullName evidence="2">DUF4218 domain-containing protein</fullName>
    </recommendedName>
</protein>
<dbReference type="InterPro" id="IPR004242">
    <property type="entry name" value="Transposase_21"/>
</dbReference>